<dbReference type="EMBL" id="MG696114">
    <property type="protein sequence ID" value="AUM58617.1"/>
    <property type="molecule type" value="Genomic_DNA"/>
</dbReference>
<keyword evidence="2" id="KW-1185">Reference proteome</keyword>
<reference evidence="1 2" key="1">
    <citation type="submission" date="2017-12" db="EMBL/GenBank/DDBJ databases">
        <title>Complete genome sequence and characterization of bacteriophage phiP4-3 infecting Proteus pennea.</title>
        <authorList>
            <person name="He Y."/>
            <person name="Yang H."/>
        </authorList>
    </citation>
    <scope>NUCLEOTIDE SEQUENCE [LARGE SCALE GENOMIC DNA]</scope>
</reference>
<evidence type="ECO:0000313" key="2">
    <source>
        <dbReference type="Proteomes" id="UP000240538"/>
    </source>
</evidence>
<accession>A0A2I6PFZ4</accession>
<gene>
    <name evidence="1" type="ORF">phiP43_259</name>
</gene>
<dbReference type="Proteomes" id="UP000240538">
    <property type="component" value="Segment"/>
</dbReference>
<sequence>MNNGALYTLNLSSASTGSFSHILEERGIELFDNMEVQILETVSINQNGIDFEGASKILVNNQIVELEDYEKEQFWAVLSKSSLAQAFTRRKLLQAGRTYTFVALPQQITREQKQLYPILNAKYSKIGINTLTILEADKDGHPTSISINGNYFDNQGEMFWAFAHLGDFGTEQYNKREKEFFELTHLSIVQYNDQKELDKMTIESFDCEPILDISPTVKMCIKAPERDLAIVFAHLVEEVGEYSKATFRQDEVDECATGEAADVINCLIDTLWLNYRSKPEYELVNDKDLMCVVIDDLNQQIKSKTSKWAKAVL</sequence>
<proteinExistence type="predicted"/>
<organism evidence="1 2">
    <name type="scientific">Proteus phage phiP4-3</name>
    <dbReference type="NCBI Taxonomy" id="2065203"/>
    <lineage>
        <taxon>Viruses</taxon>
        <taxon>Duplodnaviria</taxon>
        <taxon>Heunggongvirae</taxon>
        <taxon>Uroviricota</taxon>
        <taxon>Caudoviricetes</taxon>
        <taxon>Pantevenvirales</taxon>
        <taxon>Straboviridae</taxon>
        <taxon>Bragavirus</taxon>
        <taxon>Bragavirus p43</taxon>
    </lineage>
</organism>
<name>A0A2I6PFZ4_9CAUD</name>
<evidence type="ECO:0000313" key="1">
    <source>
        <dbReference type="EMBL" id="AUM58617.1"/>
    </source>
</evidence>
<protein>
    <submittedName>
        <fullName evidence="1">Uncharacterized protein</fullName>
    </submittedName>
</protein>